<dbReference type="PIRSF" id="PIRSF006392">
    <property type="entry name" value="IPGAM_arch"/>
    <property type="match status" value="1"/>
</dbReference>
<dbReference type="RefSeq" id="WP_048085242.1">
    <property type="nucleotide sequence ID" value="NZ_CP006933.1"/>
</dbReference>
<dbReference type="PANTHER" id="PTHR31209:SF4">
    <property type="entry name" value="2,3-BISPHOSPHOGLYCERATE-INDEPENDENT PHOSPHOGLYCERATE MUTASE"/>
    <property type="match status" value="1"/>
</dbReference>
<dbReference type="Pfam" id="PF10143">
    <property type="entry name" value="PhosphMutase"/>
    <property type="match status" value="1"/>
</dbReference>
<evidence type="ECO:0000313" key="9">
    <source>
        <dbReference type="EMBL" id="AIS32191.1"/>
    </source>
</evidence>
<evidence type="ECO:0000256" key="2">
    <source>
        <dbReference type="ARBA" id="ARBA00002315"/>
    </source>
</evidence>
<evidence type="ECO:0000256" key="6">
    <source>
        <dbReference type="ARBA" id="ARBA00023235"/>
    </source>
</evidence>
<dbReference type="GeneID" id="82849195"/>
<keyword evidence="12" id="KW-1185">Reference proteome</keyword>
<evidence type="ECO:0000256" key="5">
    <source>
        <dbReference type="ARBA" id="ARBA00023152"/>
    </source>
</evidence>
<dbReference type="KEGG" id="mfc:BRM9_1376"/>
<dbReference type="InterPro" id="IPR017850">
    <property type="entry name" value="Alkaline_phosphatase_core_sf"/>
</dbReference>
<evidence type="ECO:0000259" key="8">
    <source>
        <dbReference type="Pfam" id="PF01676"/>
    </source>
</evidence>
<evidence type="ECO:0000313" key="10">
    <source>
        <dbReference type="EMBL" id="CEL24574.1"/>
    </source>
</evidence>
<reference evidence="10" key="2">
    <citation type="submission" date="2014-09" db="EMBL/GenBank/DDBJ databases">
        <authorList>
            <person name="Bishop-Lilly K.A."/>
            <person name="Broomall S.M."/>
            <person name="Chain P.S."/>
            <person name="Chertkov O."/>
            <person name="Coyne S.R."/>
            <person name="Daligault H.E."/>
            <person name="Davenport K.W."/>
            <person name="Erkkila T."/>
            <person name="Frey K.G."/>
            <person name="Gibbons H.S."/>
            <person name="Gu W."/>
            <person name="Jaissle J."/>
            <person name="Johnson S.L."/>
            <person name="Koroleva G.I."/>
            <person name="Ladner J.T."/>
            <person name="Lo C.-C."/>
            <person name="Minogue T.D."/>
            <person name="Munk C."/>
            <person name="Palacios G.F."/>
            <person name="Redden C.L."/>
            <person name="Rosenzweig C.N."/>
            <person name="Scholz M.B."/>
            <person name="Teshima H."/>
            <person name="Xu Y."/>
        </authorList>
    </citation>
    <scope>NUCLEOTIDE SEQUENCE</scope>
    <source>
        <strain evidence="10">Mb9</strain>
    </source>
</reference>
<comment type="similarity">
    <text evidence="4 7">Belongs to the BPG-independent phosphoglycerate mutase family. A-PGAM subfamily.</text>
</comment>
<dbReference type="STRING" id="2162.BRM9_1376"/>
<evidence type="ECO:0000256" key="4">
    <source>
        <dbReference type="ARBA" id="ARBA00005524"/>
    </source>
</evidence>
<dbReference type="Gene3D" id="3.40.720.10">
    <property type="entry name" value="Alkaline Phosphatase, subunit A"/>
    <property type="match status" value="2"/>
</dbReference>
<comment type="catalytic activity">
    <reaction evidence="1 7">
        <text>(2R)-2-phosphoglycerate = (2R)-3-phosphoglycerate</text>
        <dbReference type="Rhea" id="RHEA:15901"/>
        <dbReference type="ChEBI" id="CHEBI:58272"/>
        <dbReference type="ChEBI" id="CHEBI:58289"/>
        <dbReference type="EC" id="5.4.2.12"/>
    </reaction>
</comment>
<dbReference type="GO" id="GO:0046872">
    <property type="term" value="F:metal ion binding"/>
    <property type="evidence" value="ECO:0007669"/>
    <property type="project" value="InterPro"/>
</dbReference>
<dbReference type="InterPro" id="IPR006124">
    <property type="entry name" value="Metalloenzyme"/>
</dbReference>
<dbReference type="HAMAP" id="MF_01402_A">
    <property type="entry name" value="ApgM_A"/>
    <property type="match status" value="1"/>
</dbReference>
<dbReference type="NCBIfam" id="NF003242">
    <property type="entry name" value="PRK04200.1"/>
    <property type="match status" value="1"/>
</dbReference>
<protein>
    <recommendedName>
        <fullName evidence="7">2,3-bisphosphoglycerate-independent phosphoglycerate mutase</fullName>
        <shortName evidence="7">BPG-independent PGAM</shortName>
        <shortName evidence="7">Phosphoglyceromutase</shortName>
        <shortName evidence="7">aPGAM</shortName>
        <ecNumber evidence="7">5.4.2.12</ecNumber>
    </recommendedName>
</protein>
<evidence type="ECO:0000256" key="3">
    <source>
        <dbReference type="ARBA" id="ARBA00004798"/>
    </source>
</evidence>
<evidence type="ECO:0000313" key="12">
    <source>
        <dbReference type="Proteomes" id="UP000062768"/>
    </source>
</evidence>
<dbReference type="NCBIfam" id="TIGR02535">
    <property type="entry name" value="hyp_Hser_kinase"/>
    <property type="match status" value="1"/>
</dbReference>
<gene>
    <name evidence="9" type="primary">apgM1</name>
    <name evidence="7 10" type="synonym">apgM</name>
    <name evidence="9" type="ORF">BRM9_1376</name>
    <name evidence="10" type="ORF">MB9_0934</name>
</gene>
<dbReference type="AlphaFoldDB" id="A0A089ZBL3"/>
<name>A0A089ZBL3_METFO</name>
<dbReference type="GO" id="GO:0006096">
    <property type="term" value="P:glycolytic process"/>
    <property type="evidence" value="ECO:0007669"/>
    <property type="project" value="UniProtKB-UniRule"/>
</dbReference>
<evidence type="ECO:0000256" key="1">
    <source>
        <dbReference type="ARBA" id="ARBA00000370"/>
    </source>
</evidence>
<dbReference type="PANTHER" id="PTHR31209">
    <property type="entry name" value="COFACTOR-INDEPENDENT PHOSPHOGLYCERATE MUTASE"/>
    <property type="match status" value="1"/>
</dbReference>
<dbReference type="InterPro" id="IPR004456">
    <property type="entry name" value="Pglycerate_mutase_ApgM"/>
</dbReference>
<evidence type="ECO:0000313" key="11">
    <source>
        <dbReference type="Proteomes" id="UP000029661"/>
    </source>
</evidence>
<comment type="function">
    <text evidence="2 7">Catalyzes the interconversion of 2-phosphoglycerate and 3-phosphoglycerate.</text>
</comment>
<keyword evidence="5 7" id="KW-0324">Glycolysis</keyword>
<dbReference type="OrthoDB" id="52918at2157"/>
<keyword evidence="6 7" id="KW-0413">Isomerase</keyword>
<dbReference type="NCBIfam" id="TIGR00306">
    <property type="entry name" value="apgM"/>
    <property type="match status" value="1"/>
</dbReference>
<dbReference type="InterPro" id="IPR023665">
    <property type="entry name" value="ApgAM_prokaryotes"/>
</dbReference>
<proteinExistence type="inferred from homology"/>
<dbReference type="Pfam" id="PF01676">
    <property type="entry name" value="Metalloenzyme"/>
    <property type="match status" value="1"/>
</dbReference>
<dbReference type="GO" id="GO:0004619">
    <property type="term" value="F:phosphoglycerate mutase activity"/>
    <property type="evidence" value="ECO:0007669"/>
    <property type="project" value="UniProtKB-UniRule"/>
</dbReference>
<accession>A0A089ZBL3</accession>
<dbReference type="Proteomes" id="UP000029661">
    <property type="component" value="Chromosome"/>
</dbReference>
<evidence type="ECO:0000256" key="7">
    <source>
        <dbReference type="HAMAP-Rule" id="MF_01402"/>
    </source>
</evidence>
<feature type="domain" description="Metalloenzyme" evidence="8">
    <location>
        <begin position="1"/>
        <end position="381"/>
    </location>
</feature>
<dbReference type="SUPFAM" id="SSF53649">
    <property type="entry name" value="Alkaline phosphatase-like"/>
    <property type="match status" value="1"/>
</dbReference>
<organism evidence="9 11">
    <name type="scientific">Methanobacterium formicicum</name>
    <dbReference type="NCBI Taxonomy" id="2162"/>
    <lineage>
        <taxon>Archaea</taxon>
        <taxon>Methanobacteriati</taxon>
        <taxon>Methanobacteriota</taxon>
        <taxon>Methanomada group</taxon>
        <taxon>Methanobacteria</taxon>
        <taxon>Methanobacteriales</taxon>
        <taxon>Methanobacteriaceae</taxon>
        <taxon>Methanobacterium</taxon>
    </lineage>
</organism>
<sequence length="423" mass="47028">MKYVVVIGDGMVDEPLEELDGKTPLQKAKTPNMDFLAKNGTCGMLQTVPPGMEPGSDVANLSIMGYDPKKYYTGRGPLEAASIGAKMKKDDIAFRCNFITCENGLLADFNAGHISTIEAAQLIESLNQRLYSYGKFYLGTSYRHLFIYNDKTASQLKSTPPHDVVGEPIQEHLLKVGEDADKSVENREVLNNLAQKLNELMYKSFDVLGKHPTNQKRIEDGKKPGNMIWLWGQGPQPQLPLFKEKYNLKGATITGVDLIKGIGTYLGLTNIHVPGATGFYDTDYCGKAKYALEALEEHDLIFIHVEAPDEAGHAGDIYEKIKAIERIDQRILGKLIKGLPSMDDYALAVLPDHPTPINIRTHTSNPIPYAMYTPGCRADATEKYDEPSILKSFNESSKNIMEGYKFLNLFLNLPKSSENTKNE</sequence>
<comment type="pathway">
    <text evidence="3 7">Carbohydrate degradation; glycolysis; pyruvate from D-glyceraldehyde 3-phosphate: step 3/5.</text>
</comment>
<dbReference type="Proteomes" id="UP000062768">
    <property type="component" value="Chromosome I"/>
</dbReference>
<dbReference type="CDD" id="cd16011">
    <property type="entry name" value="iPGM_like"/>
    <property type="match status" value="1"/>
</dbReference>
<reference evidence="9" key="1">
    <citation type="submission" date="2013-12" db="EMBL/GenBank/DDBJ databases">
        <title>The complete genome sequence of Methanobacterium sp. BRM9.</title>
        <authorList>
            <consortium name="Pastoral Greenhouse Gas Research Consortium"/>
            <person name="Kelly W.J."/>
            <person name="Leahy S.C."/>
            <person name="Perry R."/>
            <person name="Li D."/>
            <person name="Altermann E."/>
            <person name="Lambie S.C."/>
            <person name="Attwood G.T."/>
        </authorList>
    </citation>
    <scope>NUCLEOTIDE SEQUENCE [LARGE SCALE GENOMIC DNA]</scope>
    <source>
        <strain evidence="9">BRM9</strain>
    </source>
</reference>
<dbReference type="EC" id="5.4.2.12" evidence="7"/>
<dbReference type="EMBL" id="CP006933">
    <property type="protein sequence ID" value="AIS32191.1"/>
    <property type="molecule type" value="Genomic_DNA"/>
</dbReference>
<dbReference type="UniPathway" id="UPA00109">
    <property type="reaction ID" value="UER00186"/>
</dbReference>
<dbReference type="PATRIC" id="fig|2162.10.peg.979"/>
<dbReference type="EMBL" id="LN734822">
    <property type="protein sequence ID" value="CEL24574.1"/>
    <property type="molecule type" value="Genomic_DNA"/>
</dbReference>